<sequence length="263" mass="30005">MERAQEDKKEFLMEMAEAPVSRIEAELAFRYLYKHLDGALRRGNGELNVLDVGSGVGEVALRFAALGHKVTMLEPQACLLTTAEERAKEQLPERGAFMRFLNERIEDLEESQVDEFEVIICHETIEYVDDVLKAFNIITRVLKPRGIVSLVFLNRYGLILEKVLKEENIREALDTFELEEFATSLHQGRGRLYSDDEILALLEPLGYNVEGKYGLIVFSEFIDCSLFEEDDCYQGMLDLEERAGEESHLKAVAKFVQLICSKA</sequence>
<dbReference type="CDD" id="cd02440">
    <property type="entry name" value="AdoMet_MTases"/>
    <property type="match status" value="1"/>
</dbReference>
<dbReference type="Gene3D" id="3.40.50.150">
    <property type="entry name" value="Vaccinia Virus protein VP39"/>
    <property type="match status" value="1"/>
</dbReference>
<name>A0A1F2WKW1_9ACTN</name>
<dbReference type="GO" id="GO:0008757">
    <property type="term" value="F:S-adenosylmethionine-dependent methyltransferase activity"/>
    <property type="evidence" value="ECO:0007669"/>
    <property type="project" value="InterPro"/>
</dbReference>
<dbReference type="Proteomes" id="UP000177876">
    <property type="component" value="Unassembled WGS sequence"/>
</dbReference>
<proteinExistence type="predicted"/>
<feature type="domain" description="Methyltransferase type 11" evidence="1">
    <location>
        <begin position="50"/>
        <end position="148"/>
    </location>
</feature>
<evidence type="ECO:0000259" key="1">
    <source>
        <dbReference type="Pfam" id="PF08241"/>
    </source>
</evidence>
<evidence type="ECO:0000313" key="2">
    <source>
        <dbReference type="EMBL" id="OFW57472.1"/>
    </source>
</evidence>
<dbReference type="SUPFAM" id="SSF53335">
    <property type="entry name" value="S-adenosyl-L-methionine-dependent methyltransferases"/>
    <property type="match status" value="1"/>
</dbReference>
<reference evidence="2 3" key="1">
    <citation type="journal article" date="2016" name="Nat. Commun.">
        <title>Thousands of microbial genomes shed light on interconnected biogeochemical processes in an aquifer system.</title>
        <authorList>
            <person name="Anantharaman K."/>
            <person name="Brown C.T."/>
            <person name="Hug L.A."/>
            <person name="Sharon I."/>
            <person name="Castelle C.J."/>
            <person name="Probst A.J."/>
            <person name="Thomas B.C."/>
            <person name="Singh A."/>
            <person name="Wilkins M.J."/>
            <person name="Karaoz U."/>
            <person name="Brodie E.L."/>
            <person name="Williams K.H."/>
            <person name="Hubbard S.S."/>
            <person name="Banfield J.F."/>
        </authorList>
    </citation>
    <scope>NUCLEOTIDE SEQUENCE [LARGE SCALE GENOMIC DNA]</scope>
</reference>
<dbReference type="EMBL" id="MELK01000033">
    <property type="protein sequence ID" value="OFW57472.1"/>
    <property type="molecule type" value="Genomic_DNA"/>
</dbReference>
<dbReference type="STRING" id="1797197.A2Y75_00845"/>
<evidence type="ECO:0000313" key="3">
    <source>
        <dbReference type="Proteomes" id="UP000177876"/>
    </source>
</evidence>
<dbReference type="AlphaFoldDB" id="A0A1F2WKW1"/>
<comment type="caution">
    <text evidence="2">The sequence shown here is derived from an EMBL/GenBank/DDBJ whole genome shotgun (WGS) entry which is preliminary data.</text>
</comment>
<dbReference type="InterPro" id="IPR029063">
    <property type="entry name" value="SAM-dependent_MTases_sf"/>
</dbReference>
<protein>
    <recommendedName>
        <fullName evidence="1">Methyltransferase type 11 domain-containing protein</fullName>
    </recommendedName>
</protein>
<gene>
    <name evidence="2" type="ORF">A2Y75_00845</name>
</gene>
<dbReference type="Pfam" id="PF08241">
    <property type="entry name" value="Methyltransf_11"/>
    <property type="match status" value="1"/>
</dbReference>
<dbReference type="InterPro" id="IPR013216">
    <property type="entry name" value="Methyltransf_11"/>
</dbReference>
<accession>A0A1F2WKW1</accession>
<organism evidence="2 3">
    <name type="scientific">Candidatus Solincola sediminis</name>
    <dbReference type="NCBI Taxonomy" id="1797199"/>
    <lineage>
        <taxon>Bacteria</taxon>
        <taxon>Bacillati</taxon>
        <taxon>Actinomycetota</taxon>
        <taxon>Candidatus Geothermincolia</taxon>
        <taxon>Candidatus Geothermincolales</taxon>
        <taxon>Candidatus Geothermincolaceae</taxon>
        <taxon>Candidatus Solincola</taxon>
    </lineage>
</organism>
<dbReference type="PANTHER" id="PTHR43861">
    <property type="entry name" value="TRANS-ACONITATE 2-METHYLTRANSFERASE-RELATED"/>
    <property type="match status" value="1"/>
</dbReference>